<name>A0A6J1CGY7_MOMCH</name>
<dbReference type="GeneID" id="111011426"/>
<keyword evidence="2" id="KW-0805">Transcription regulation</keyword>
<dbReference type="InterPro" id="IPR016177">
    <property type="entry name" value="DNA-bd_dom_sf"/>
</dbReference>
<dbReference type="SMART" id="SM00391">
    <property type="entry name" value="MBD"/>
    <property type="match status" value="2"/>
</dbReference>
<dbReference type="RefSeq" id="XP_022140859.1">
    <property type="nucleotide sequence ID" value="XM_022285167.1"/>
</dbReference>
<keyword evidence="4" id="KW-0804">Transcription</keyword>
<dbReference type="OrthoDB" id="10072024at2759"/>
<dbReference type="Gene3D" id="3.30.890.10">
    <property type="entry name" value="Methyl-cpg-binding Protein 2, Chain A"/>
    <property type="match status" value="2"/>
</dbReference>
<feature type="compositionally biased region" description="Polar residues" evidence="6">
    <location>
        <begin position="322"/>
        <end position="336"/>
    </location>
</feature>
<dbReference type="GO" id="GO:0005634">
    <property type="term" value="C:nucleus"/>
    <property type="evidence" value="ECO:0007669"/>
    <property type="project" value="UniProtKB-SubCell"/>
</dbReference>
<dbReference type="InterPro" id="IPR001739">
    <property type="entry name" value="Methyl_CpG_DNA-bd"/>
</dbReference>
<evidence type="ECO:0000256" key="1">
    <source>
        <dbReference type="ARBA" id="ARBA00004123"/>
    </source>
</evidence>
<dbReference type="InterPro" id="IPR038945">
    <property type="entry name" value="MBD13-like"/>
</dbReference>
<sequence length="590" mass="65856">MMNQNSEDWLPPGWTVKIKVRKSGKKDKYYFEPSSQMRFNSRAEVSRYLKTAAIYHPESEESRIVEQPVNNVEVKKAIAEELPPGWIREIRVTRIANRIRRDSFYIDPVTGNALRSIRDVHRYLTTGKVSRLAYKSRNQRNSELEFQNDDISVSALKSPAVSKKEMLTIGKARRQIVWSQNSSEPSEIINDEAFFQNSVGVRESMPLSEPTSGSGHDHVNVAGGIGTKLHNPTLAEAKDPEQSKEKNDFSEVVSTPVKSIPHKLAIENEPTKNEIKKRQRKSKDMNLPRRASKRLAGLEADPVLEVKAGRRARPLASEESDTQVSSSTKWASQCSENPDVKHETKSIIDRRKSTDTNPDSSRKEDSDVKQSPLLQLSVEDVKKVKSEDAYEDKADVKQGPLLKLPVEDLLTDPCIAFAVKTLTGGVFDASISSEALLVPNNIDRPSTVYAAPNEKRTVEPESKLAEKLPSPELPVDNVVKKLESTLELPVGEILADPCIEFAIKTLTGEIPLDNNLDIEDYFHQLGSSKAQGTSANVSKHVGSDHFYSNVLSQKQQPILALAASPSINFRSCGTGLLGQERNRNNEFQRR</sequence>
<keyword evidence="3" id="KW-0238">DNA-binding</keyword>
<feature type="domain" description="MBD" evidence="7">
    <location>
        <begin position="1"/>
        <end position="69"/>
    </location>
</feature>
<reference evidence="9" key="1">
    <citation type="submission" date="2025-08" db="UniProtKB">
        <authorList>
            <consortium name="RefSeq"/>
        </authorList>
    </citation>
    <scope>IDENTIFICATION</scope>
    <source>
        <strain evidence="9">OHB3-1</strain>
    </source>
</reference>
<protein>
    <submittedName>
        <fullName evidence="9">Methyl-CpG-binding domain-containing protein 13 isoform X1</fullName>
    </submittedName>
</protein>
<dbReference type="PANTHER" id="PTHR34067">
    <property type="entry name" value="OS04G0193200 PROTEIN"/>
    <property type="match status" value="1"/>
</dbReference>
<evidence type="ECO:0000256" key="2">
    <source>
        <dbReference type="ARBA" id="ARBA00023015"/>
    </source>
</evidence>
<organism evidence="8 9">
    <name type="scientific">Momordica charantia</name>
    <name type="common">Bitter gourd</name>
    <name type="synonym">Balsam pear</name>
    <dbReference type="NCBI Taxonomy" id="3673"/>
    <lineage>
        <taxon>Eukaryota</taxon>
        <taxon>Viridiplantae</taxon>
        <taxon>Streptophyta</taxon>
        <taxon>Embryophyta</taxon>
        <taxon>Tracheophyta</taxon>
        <taxon>Spermatophyta</taxon>
        <taxon>Magnoliopsida</taxon>
        <taxon>eudicotyledons</taxon>
        <taxon>Gunneridae</taxon>
        <taxon>Pentapetalae</taxon>
        <taxon>rosids</taxon>
        <taxon>fabids</taxon>
        <taxon>Cucurbitales</taxon>
        <taxon>Cucurbitaceae</taxon>
        <taxon>Momordiceae</taxon>
        <taxon>Momordica</taxon>
    </lineage>
</organism>
<feature type="compositionally biased region" description="Basic and acidic residues" evidence="6">
    <location>
        <begin position="264"/>
        <end position="287"/>
    </location>
</feature>
<comment type="subcellular location">
    <subcellularLocation>
        <location evidence="1">Nucleus</location>
    </subcellularLocation>
</comment>
<dbReference type="CDD" id="cd00122">
    <property type="entry name" value="MBD"/>
    <property type="match status" value="1"/>
</dbReference>
<dbReference type="KEGG" id="mcha:111011426"/>
<accession>A0A6J1CGY7</accession>
<feature type="domain" description="MBD" evidence="7">
    <location>
        <begin position="72"/>
        <end position="151"/>
    </location>
</feature>
<dbReference type="PANTHER" id="PTHR34067:SF24">
    <property type="entry name" value="METHYL-CPG-BINDING DOMAIN-CONTAINING PROTEIN 13"/>
    <property type="match status" value="1"/>
</dbReference>
<dbReference type="GO" id="GO:0003677">
    <property type="term" value="F:DNA binding"/>
    <property type="evidence" value="ECO:0007669"/>
    <property type="project" value="UniProtKB-KW"/>
</dbReference>
<evidence type="ECO:0000256" key="4">
    <source>
        <dbReference type="ARBA" id="ARBA00023163"/>
    </source>
</evidence>
<evidence type="ECO:0000313" key="8">
    <source>
        <dbReference type="Proteomes" id="UP000504603"/>
    </source>
</evidence>
<feature type="compositionally biased region" description="Basic and acidic residues" evidence="6">
    <location>
        <begin position="338"/>
        <end position="368"/>
    </location>
</feature>
<dbReference type="Pfam" id="PF01429">
    <property type="entry name" value="MBD"/>
    <property type="match status" value="2"/>
</dbReference>
<proteinExistence type="predicted"/>
<feature type="region of interest" description="Disordered" evidence="6">
    <location>
        <begin position="205"/>
        <end position="373"/>
    </location>
</feature>
<dbReference type="SUPFAM" id="SSF54171">
    <property type="entry name" value="DNA-binding domain"/>
    <property type="match status" value="2"/>
</dbReference>
<gene>
    <name evidence="9" type="primary">LOC111011426</name>
</gene>
<evidence type="ECO:0000259" key="7">
    <source>
        <dbReference type="PROSITE" id="PS50982"/>
    </source>
</evidence>
<feature type="compositionally biased region" description="Basic and acidic residues" evidence="6">
    <location>
        <begin position="236"/>
        <end position="249"/>
    </location>
</feature>
<evidence type="ECO:0000256" key="3">
    <source>
        <dbReference type="ARBA" id="ARBA00023125"/>
    </source>
</evidence>
<dbReference type="AlphaFoldDB" id="A0A6J1CGY7"/>
<dbReference type="Proteomes" id="UP000504603">
    <property type="component" value="Unplaced"/>
</dbReference>
<keyword evidence="5" id="KW-0539">Nucleus</keyword>
<dbReference type="PROSITE" id="PS50982">
    <property type="entry name" value="MBD"/>
    <property type="match status" value="2"/>
</dbReference>
<evidence type="ECO:0000313" key="9">
    <source>
        <dbReference type="RefSeq" id="XP_022140859.1"/>
    </source>
</evidence>
<evidence type="ECO:0000256" key="6">
    <source>
        <dbReference type="SAM" id="MobiDB-lite"/>
    </source>
</evidence>
<evidence type="ECO:0000256" key="5">
    <source>
        <dbReference type="ARBA" id="ARBA00023242"/>
    </source>
</evidence>
<keyword evidence="8" id="KW-1185">Reference proteome</keyword>